<proteinExistence type="predicted"/>
<reference evidence="1" key="1">
    <citation type="journal article" date="2011" name="Environ. Microbiol.">
        <title>Time-series analyses of Monterey Bay coastal microbial picoplankton using a 'genome proxy' microarray.</title>
        <authorList>
            <person name="Rich V.I."/>
            <person name="Pham V.D."/>
            <person name="Eppley J."/>
            <person name="Shi Y."/>
            <person name="DeLong E.F."/>
        </authorList>
    </citation>
    <scope>NUCLEOTIDE SEQUENCE</scope>
</reference>
<evidence type="ECO:0000313" key="1">
    <source>
        <dbReference type="EMBL" id="ADI18984.1"/>
    </source>
</evidence>
<organism evidence="1">
    <name type="scientific">uncultured delta proteobacterium HF0010_10I05</name>
    <dbReference type="NCBI Taxonomy" id="710822"/>
    <lineage>
        <taxon>Bacteria</taxon>
        <taxon>Deltaproteobacteria</taxon>
        <taxon>environmental samples</taxon>
    </lineage>
</organism>
<protein>
    <submittedName>
        <fullName evidence="1">Uncharacterized protein</fullName>
    </submittedName>
</protein>
<sequence length="52" mass="5857">MKDVMDVNYSKLLLEEVSENLERNPDSKRAGAWTPLDHIEVEKLLAGEADGE</sequence>
<accession>E0XX43</accession>
<name>E0XX43_9DELT</name>
<dbReference type="EMBL" id="GU474906">
    <property type="protein sequence ID" value="ADI18984.1"/>
    <property type="molecule type" value="Genomic_DNA"/>
</dbReference>
<dbReference type="AlphaFoldDB" id="E0XX43"/>